<reference evidence="1" key="1">
    <citation type="journal article" date="2020" name="Nature">
        <title>Giant virus diversity and host interactions through global metagenomics.</title>
        <authorList>
            <person name="Schulz F."/>
            <person name="Roux S."/>
            <person name="Paez-Espino D."/>
            <person name="Jungbluth S."/>
            <person name="Walsh D.A."/>
            <person name="Denef V.J."/>
            <person name="McMahon K.D."/>
            <person name="Konstantinidis K.T."/>
            <person name="Eloe-Fadrosh E.A."/>
            <person name="Kyrpides N.C."/>
            <person name="Woyke T."/>
        </authorList>
    </citation>
    <scope>NUCLEOTIDE SEQUENCE</scope>
    <source>
        <strain evidence="1">GVMAG-M-3300019093-7</strain>
    </source>
</reference>
<evidence type="ECO:0000313" key="1">
    <source>
        <dbReference type="EMBL" id="QHS96056.1"/>
    </source>
</evidence>
<protein>
    <submittedName>
        <fullName evidence="1">Uncharacterized protein</fullName>
    </submittedName>
</protein>
<name>A0A6C0BUZ1_9ZZZZ</name>
<dbReference type="AlphaFoldDB" id="A0A6C0BUZ1"/>
<sequence>MILILRGHIRRSFNDLNLYNLIKQIYNDVDENINIYIHTWNIFANNISWRQIDTNNATVTKEIIYDYFKDIKHLIKHIIIEDDTKIKLIGNKDGNINNGPTSLLGWKNYWYGKYQIINYIYNNSTPDEIYNTTCINTRFDLLDLTGKNKIDNPEIMQFIKNNIKMSDIKKNIFTKSVEDVGIDNIYIGNIDTMYKVTNHFFNFLDDILLKYTDTLHQEYFVFRENNLLFFQ</sequence>
<dbReference type="EMBL" id="MN739262">
    <property type="protein sequence ID" value="QHS96056.1"/>
    <property type="molecule type" value="Genomic_DNA"/>
</dbReference>
<organism evidence="1">
    <name type="scientific">viral metagenome</name>
    <dbReference type="NCBI Taxonomy" id="1070528"/>
    <lineage>
        <taxon>unclassified sequences</taxon>
        <taxon>metagenomes</taxon>
        <taxon>organismal metagenomes</taxon>
    </lineage>
</organism>
<accession>A0A6C0BUZ1</accession>
<proteinExistence type="predicted"/>